<protein>
    <submittedName>
        <fullName evidence="1">910_t:CDS:1</fullName>
    </submittedName>
</protein>
<keyword evidence="2" id="KW-1185">Reference proteome</keyword>
<evidence type="ECO:0000313" key="2">
    <source>
        <dbReference type="Proteomes" id="UP000789572"/>
    </source>
</evidence>
<dbReference type="AlphaFoldDB" id="A0A9N9H386"/>
<name>A0A9N9H386_9GLOM</name>
<organism evidence="1 2">
    <name type="scientific">Paraglomus occultum</name>
    <dbReference type="NCBI Taxonomy" id="144539"/>
    <lineage>
        <taxon>Eukaryota</taxon>
        <taxon>Fungi</taxon>
        <taxon>Fungi incertae sedis</taxon>
        <taxon>Mucoromycota</taxon>
        <taxon>Glomeromycotina</taxon>
        <taxon>Glomeromycetes</taxon>
        <taxon>Paraglomerales</taxon>
        <taxon>Paraglomeraceae</taxon>
        <taxon>Paraglomus</taxon>
    </lineage>
</organism>
<dbReference type="Gene3D" id="1.10.150.50">
    <property type="entry name" value="Transcription Factor, Ets-1"/>
    <property type="match status" value="1"/>
</dbReference>
<sequence>MSSKVTIPTSLPENVRDWKRSEVLEFLNDNRIQYDLDEEDIQIIENNKVAGVALLLLTEEKLLRIGLAYGPAVAIAQLENPPLPTYKSSVNLKTPIPDVNGPCLLFANLPNNETMAMTNVQSLMKAIGRHNRMV</sequence>
<gene>
    <name evidence="1" type="ORF">POCULU_LOCUS10074</name>
</gene>
<dbReference type="InterPro" id="IPR013761">
    <property type="entry name" value="SAM/pointed_sf"/>
</dbReference>
<dbReference type="SUPFAM" id="SSF47769">
    <property type="entry name" value="SAM/Pointed domain"/>
    <property type="match status" value="1"/>
</dbReference>
<reference evidence="1" key="1">
    <citation type="submission" date="2021-06" db="EMBL/GenBank/DDBJ databases">
        <authorList>
            <person name="Kallberg Y."/>
            <person name="Tangrot J."/>
            <person name="Rosling A."/>
        </authorList>
    </citation>
    <scope>NUCLEOTIDE SEQUENCE</scope>
    <source>
        <strain evidence="1">IA702</strain>
    </source>
</reference>
<accession>A0A9N9H386</accession>
<dbReference type="EMBL" id="CAJVPJ010004569">
    <property type="protein sequence ID" value="CAG8653427.1"/>
    <property type="molecule type" value="Genomic_DNA"/>
</dbReference>
<evidence type="ECO:0000313" key="1">
    <source>
        <dbReference type="EMBL" id="CAG8653427.1"/>
    </source>
</evidence>
<dbReference type="Proteomes" id="UP000789572">
    <property type="component" value="Unassembled WGS sequence"/>
</dbReference>
<proteinExistence type="predicted"/>
<feature type="non-terminal residue" evidence="1">
    <location>
        <position position="134"/>
    </location>
</feature>
<comment type="caution">
    <text evidence="1">The sequence shown here is derived from an EMBL/GenBank/DDBJ whole genome shotgun (WGS) entry which is preliminary data.</text>
</comment>
<dbReference type="OrthoDB" id="2411216at2759"/>